<dbReference type="SMART" id="SM00345">
    <property type="entry name" value="HTH_GNTR"/>
    <property type="match status" value="1"/>
</dbReference>
<evidence type="ECO:0000256" key="2">
    <source>
        <dbReference type="ARBA" id="ARBA00023125"/>
    </source>
</evidence>
<dbReference type="InterPro" id="IPR046335">
    <property type="entry name" value="LacI/GalR-like_sensor"/>
</dbReference>
<dbReference type="SUPFAM" id="SSF53822">
    <property type="entry name" value="Periplasmic binding protein-like I"/>
    <property type="match status" value="1"/>
</dbReference>
<evidence type="ECO:0000313" key="5">
    <source>
        <dbReference type="EMBL" id="NWK54764.1"/>
    </source>
</evidence>
<dbReference type="Gene3D" id="1.10.10.10">
    <property type="entry name" value="Winged helix-like DNA-binding domain superfamily/Winged helix DNA-binding domain"/>
    <property type="match status" value="1"/>
</dbReference>
<dbReference type="EMBL" id="JACBAZ010000001">
    <property type="protein sequence ID" value="NWK54764.1"/>
    <property type="molecule type" value="Genomic_DNA"/>
</dbReference>
<dbReference type="Gene3D" id="3.40.50.2300">
    <property type="match status" value="2"/>
</dbReference>
<protein>
    <submittedName>
        <fullName evidence="5">Substrate-binding domain-containing protein</fullName>
    </submittedName>
</protein>
<dbReference type="InterPro" id="IPR036390">
    <property type="entry name" value="WH_DNA-bd_sf"/>
</dbReference>
<dbReference type="InterPro" id="IPR000524">
    <property type="entry name" value="Tscrpt_reg_HTH_GntR"/>
</dbReference>
<dbReference type="InterPro" id="IPR036388">
    <property type="entry name" value="WH-like_DNA-bd_sf"/>
</dbReference>
<evidence type="ECO:0000256" key="3">
    <source>
        <dbReference type="ARBA" id="ARBA00023163"/>
    </source>
</evidence>
<dbReference type="Pfam" id="PF00392">
    <property type="entry name" value="GntR"/>
    <property type="match status" value="1"/>
</dbReference>
<comment type="caution">
    <text evidence="5">The sequence shown here is derived from an EMBL/GenBank/DDBJ whole genome shotgun (WGS) entry which is preliminary data.</text>
</comment>
<dbReference type="AlphaFoldDB" id="A0A851GKS1"/>
<proteinExistence type="predicted"/>
<accession>A0A851GKS1</accession>
<dbReference type="GO" id="GO:0003700">
    <property type="term" value="F:DNA-binding transcription factor activity"/>
    <property type="evidence" value="ECO:0007669"/>
    <property type="project" value="InterPro"/>
</dbReference>
<dbReference type="InterPro" id="IPR028082">
    <property type="entry name" value="Peripla_BP_I"/>
</dbReference>
<dbReference type="RefSeq" id="WP_178931272.1">
    <property type="nucleotide sequence ID" value="NZ_JACBAZ010000001.1"/>
</dbReference>
<dbReference type="PRINTS" id="PR00035">
    <property type="entry name" value="HTHGNTR"/>
</dbReference>
<reference evidence="5 6" key="1">
    <citation type="submission" date="2020-07" db="EMBL/GenBank/DDBJ databases">
        <title>Roseicoccus Jingziensis gen. nov., sp. nov., isolated from coastal seawater.</title>
        <authorList>
            <person name="Feng X."/>
        </authorList>
    </citation>
    <scope>NUCLEOTIDE SEQUENCE [LARGE SCALE GENOMIC DNA]</scope>
    <source>
        <strain evidence="5 6">N1E253</strain>
    </source>
</reference>
<dbReference type="SUPFAM" id="SSF46785">
    <property type="entry name" value="Winged helix' DNA-binding domain"/>
    <property type="match status" value="1"/>
</dbReference>
<organism evidence="5 6">
    <name type="scientific">Oceaniferula marina</name>
    <dbReference type="NCBI Taxonomy" id="2748318"/>
    <lineage>
        <taxon>Bacteria</taxon>
        <taxon>Pseudomonadati</taxon>
        <taxon>Verrucomicrobiota</taxon>
        <taxon>Verrucomicrobiia</taxon>
        <taxon>Verrucomicrobiales</taxon>
        <taxon>Verrucomicrobiaceae</taxon>
        <taxon>Oceaniferula</taxon>
    </lineage>
</organism>
<dbReference type="Pfam" id="PF13377">
    <property type="entry name" value="Peripla_BP_3"/>
    <property type="match status" value="1"/>
</dbReference>
<evidence type="ECO:0000313" key="6">
    <source>
        <dbReference type="Proteomes" id="UP000557872"/>
    </source>
</evidence>
<name>A0A851GKS1_9BACT</name>
<keyword evidence="6" id="KW-1185">Reference proteome</keyword>
<keyword evidence="2" id="KW-0238">DNA-binding</keyword>
<dbReference type="GO" id="GO:0000976">
    <property type="term" value="F:transcription cis-regulatory region binding"/>
    <property type="evidence" value="ECO:0007669"/>
    <property type="project" value="TreeGrafter"/>
</dbReference>
<keyword evidence="1" id="KW-0805">Transcription regulation</keyword>
<sequence>MTRQIPSSKIAQATEILRSAIAKGEWEEFLPSERVLSSQLQISRVTLRKALDSLTHEGLIAAAERSKRRAILAKKSGAESVSRVVFLTQKPAHESPAQVLSQYAQLCHYLSKVGLEVQLESSDIFQYNQVSQDVLTRLVESHDRAHWVLHQCPEFVQLWFFEQGISATVFGSAFPGINLPSVDVDFRSAGRHATGYLLARGHRRLAMVRFRSTLAGDDLAYQGMVDALMSPSSILPRPSPVVMSHNYDVARLTRELDRLFSLPDPPTGLVVVNFHHVLTMISHLSSIGLSVPGDVSIISLSDDVVFESFSPRPVSYRLGDVLVKKLVRQVIDSVSGVTDHRQVLLISEQIPGGTVAKLS</sequence>
<dbReference type="Proteomes" id="UP000557872">
    <property type="component" value="Unassembled WGS sequence"/>
</dbReference>
<dbReference type="PANTHER" id="PTHR30146:SF109">
    <property type="entry name" value="HTH-TYPE TRANSCRIPTIONAL REGULATOR GALS"/>
    <property type="match status" value="1"/>
</dbReference>
<evidence type="ECO:0000256" key="1">
    <source>
        <dbReference type="ARBA" id="ARBA00023015"/>
    </source>
</evidence>
<gene>
    <name evidence="5" type="ORF">HW115_04030</name>
</gene>
<keyword evidence="3" id="KW-0804">Transcription</keyword>
<feature type="domain" description="HTH gntR-type" evidence="4">
    <location>
        <begin position="13"/>
        <end position="73"/>
    </location>
</feature>
<dbReference type="PANTHER" id="PTHR30146">
    <property type="entry name" value="LACI-RELATED TRANSCRIPTIONAL REPRESSOR"/>
    <property type="match status" value="1"/>
</dbReference>
<evidence type="ECO:0000259" key="4">
    <source>
        <dbReference type="SMART" id="SM00345"/>
    </source>
</evidence>